<dbReference type="PANTHER" id="PTHR43775:SF51">
    <property type="entry name" value="INACTIVE PHENOLPHTHIOCEROL SYNTHESIS POLYKETIDE SYNTHASE TYPE I PKS1-RELATED"/>
    <property type="match status" value="1"/>
</dbReference>
<dbReference type="Pfam" id="PF00550">
    <property type="entry name" value="PP-binding"/>
    <property type="match status" value="1"/>
</dbReference>
<accession>A0ABR5IR91</accession>
<evidence type="ECO:0000256" key="4">
    <source>
        <dbReference type="ARBA" id="ARBA00023268"/>
    </source>
</evidence>
<feature type="non-terminal residue" evidence="7">
    <location>
        <position position="131"/>
    </location>
</feature>
<keyword evidence="4" id="KW-0511">Multifunctional enzyme</keyword>
<reference evidence="7 8" key="1">
    <citation type="submission" date="2015-07" db="EMBL/GenBank/DDBJ databases">
        <authorList>
            <person name="Ju K.-S."/>
            <person name="Doroghazi J.R."/>
            <person name="Metcalf W.W."/>
        </authorList>
    </citation>
    <scope>NUCLEOTIDE SEQUENCE [LARGE SCALE GENOMIC DNA]</scope>
    <source>
        <strain evidence="7 8">NRRL B-3589</strain>
    </source>
</reference>
<evidence type="ECO:0000313" key="8">
    <source>
        <dbReference type="Proteomes" id="UP000037020"/>
    </source>
</evidence>
<proteinExistence type="predicted"/>
<dbReference type="Proteomes" id="UP000037020">
    <property type="component" value="Unassembled WGS sequence"/>
</dbReference>
<feature type="non-terminal residue" evidence="7">
    <location>
        <position position="1"/>
    </location>
</feature>
<dbReference type="EMBL" id="LGUT01004641">
    <property type="protein sequence ID" value="KOG42687.1"/>
    <property type="molecule type" value="Genomic_DNA"/>
</dbReference>
<keyword evidence="8" id="KW-1185">Reference proteome</keyword>
<dbReference type="PROSITE" id="PS50075">
    <property type="entry name" value="CARRIER"/>
    <property type="match status" value="1"/>
</dbReference>
<gene>
    <name evidence="7" type="ORF">ADK38_46575</name>
</gene>
<dbReference type="Gene3D" id="1.10.1200.10">
    <property type="entry name" value="ACP-like"/>
    <property type="match status" value="1"/>
</dbReference>
<dbReference type="SMART" id="SM00823">
    <property type="entry name" value="PKS_PP"/>
    <property type="match status" value="1"/>
</dbReference>
<keyword evidence="1" id="KW-0596">Phosphopantetheine</keyword>
<evidence type="ECO:0000256" key="5">
    <source>
        <dbReference type="SAM" id="MobiDB-lite"/>
    </source>
</evidence>
<dbReference type="InterPro" id="IPR036736">
    <property type="entry name" value="ACP-like_sf"/>
</dbReference>
<evidence type="ECO:0000256" key="1">
    <source>
        <dbReference type="ARBA" id="ARBA00022450"/>
    </source>
</evidence>
<organism evidence="7 8">
    <name type="scientific">Streptomyces varsoviensis</name>
    <dbReference type="NCBI Taxonomy" id="67373"/>
    <lineage>
        <taxon>Bacteria</taxon>
        <taxon>Bacillati</taxon>
        <taxon>Actinomycetota</taxon>
        <taxon>Actinomycetes</taxon>
        <taxon>Kitasatosporales</taxon>
        <taxon>Streptomycetaceae</taxon>
        <taxon>Streptomyces</taxon>
    </lineage>
</organism>
<evidence type="ECO:0000256" key="3">
    <source>
        <dbReference type="ARBA" id="ARBA00022679"/>
    </source>
</evidence>
<name>A0ABR5IR91_9ACTN</name>
<dbReference type="PROSITE" id="PS00012">
    <property type="entry name" value="PHOSPHOPANTETHEINE"/>
    <property type="match status" value="1"/>
</dbReference>
<evidence type="ECO:0000259" key="6">
    <source>
        <dbReference type="PROSITE" id="PS50075"/>
    </source>
</evidence>
<dbReference type="PANTHER" id="PTHR43775">
    <property type="entry name" value="FATTY ACID SYNTHASE"/>
    <property type="match status" value="1"/>
</dbReference>
<evidence type="ECO:0000313" key="7">
    <source>
        <dbReference type="EMBL" id="KOG42687.1"/>
    </source>
</evidence>
<evidence type="ECO:0000256" key="2">
    <source>
        <dbReference type="ARBA" id="ARBA00022553"/>
    </source>
</evidence>
<dbReference type="InterPro" id="IPR050091">
    <property type="entry name" value="PKS_NRPS_Biosynth_Enz"/>
</dbReference>
<protein>
    <recommendedName>
        <fullName evidence="6">Carrier domain-containing protein</fullName>
    </recommendedName>
</protein>
<keyword evidence="3" id="KW-0808">Transferase</keyword>
<feature type="region of interest" description="Disordered" evidence="5">
    <location>
        <begin position="1"/>
        <end position="23"/>
    </location>
</feature>
<dbReference type="InterPro" id="IPR020806">
    <property type="entry name" value="PKS_PP-bd"/>
</dbReference>
<feature type="domain" description="Carrier" evidence="6">
    <location>
        <begin position="43"/>
        <end position="118"/>
    </location>
</feature>
<comment type="caution">
    <text evidence="7">The sequence shown here is derived from an EMBL/GenBank/DDBJ whole genome shotgun (WGS) entry which is preliminary data.</text>
</comment>
<sequence>VPPVLRGLARTPRTAPGPARSEARPAASMAEQLAALSAAEAHRVLLDLVRGSAAAVLGHTSPELVRPARPFKEIGFDSLTGVELRNRLAASTGLRLPAALVFDHPTPEALARHLTERTAARRPSPAAAVLA</sequence>
<keyword evidence="2" id="KW-0597">Phosphoprotein</keyword>
<dbReference type="SMART" id="SM01294">
    <property type="entry name" value="PKS_PP_betabranch"/>
    <property type="match status" value="1"/>
</dbReference>
<dbReference type="InterPro" id="IPR009081">
    <property type="entry name" value="PP-bd_ACP"/>
</dbReference>
<dbReference type="InterPro" id="IPR006162">
    <property type="entry name" value="Ppantetheine_attach_site"/>
</dbReference>
<dbReference type="SUPFAM" id="SSF47336">
    <property type="entry name" value="ACP-like"/>
    <property type="match status" value="1"/>
</dbReference>